<evidence type="ECO:0000313" key="3">
    <source>
        <dbReference type="Proteomes" id="UP000054323"/>
    </source>
</evidence>
<name>A0A101GSJ5_9EURY</name>
<sequence length="218" mass="25447">MTPRTRRWNTEQRETDMAEDTRKQQLLELFTTITNKKTIVEPMRKVHGTLRDRDAVEREIALIMREVLDQGYFKTKLAPRQLSRLVVAYYDGKNDTEIARALGDEKLSKTVARARVRLKLFRELDFKMPFDQVAMSDLLDSGKTMKEISEELDVSPSTLREYRHVIEQQRDTTLDPYLERIRDVMEDRDLSELMTRGVANDGLSEAIDITEAIDMGEF</sequence>
<gene>
    <name evidence="1" type="ORF">XD82_0333</name>
    <name evidence="2" type="ORF">XE10_0659</name>
</gene>
<dbReference type="AlphaFoldDB" id="A0A101GSJ5"/>
<dbReference type="PATRIC" id="fig|2198.3.peg.486"/>
<evidence type="ECO:0000313" key="1">
    <source>
        <dbReference type="EMBL" id="KUK63420.1"/>
    </source>
</evidence>
<proteinExistence type="predicted"/>
<dbReference type="EMBL" id="LGGD01000024">
    <property type="protein sequence ID" value="KUK63420.1"/>
    <property type="molecule type" value="Genomic_DNA"/>
</dbReference>
<evidence type="ECO:0000313" key="2">
    <source>
        <dbReference type="EMBL" id="KUL02537.1"/>
    </source>
</evidence>
<organism evidence="1 3">
    <name type="scientific">Methanoculleus marisnigri</name>
    <dbReference type="NCBI Taxonomy" id="2198"/>
    <lineage>
        <taxon>Archaea</taxon>
        <taxon>Methanobacteriati</taxon>
        <taxon>Methanobacteriota</taxon>
        <taxon>Stenosarchaea group</taxon>
        <taxon>Methanomicrobia</taxon>
        <taxon>Methanomicrobiales</taxon>
        <taxon>Methanomicrobiaceae</taxon>
        <taxon>Methanoculleus</taxon>
    </lineage>
</organism>
<dbReference type="Proteomes" id="UP000054598">
    <property type="component" value="Unassembled WGS sequence"/>
</dbReference>
<dbReference type="EMBL" id="LGHE01000056">
    <property type="protein sequence ID" value="KUL02537.1"/>
    <property type="molecule type" value="Genomic_DNA"/>
</dbReference>
<accession>A0A101GSJ5</accession>
<reference evidence="3 4" key="2">
    <citation type="journal article" date="2015" name="MBio">
        <title>Genome-Resolved Metagenomic Analysis Reveals Roles for Candidate Phyla and Other Microbial Community Members in Biogeochemical Transformations in Oil Reservoirs.</title>
        <authorList>
            <person name="Hu P."/>
            <person name="Tom L."/>
            <person name="Singh A."/>
            <person name="Thomas B.C."/>
            <person name="Baker B.J."/>
            <person name="Piceno Y.M."/>
            <person name="Andersen G.L."/>
            <person name="Banfield J.F."/>
        </authorList>
    </citation>
    <scope>NUCLEOTIDE SEQUENCE [LARGE SCALE GENOMIC DNA]</scope>
</reference>
<comment type="caution">
    <text evidence="1">The sequence shown here is derived from an EMBL/GenBank/DDBJ whole genome shotgun (WGS) entry which is preliminary data.</text>
</comment>
<protein>
    <submittedName>
        <fullName evidence="1">Response regulator receiver protein</fullName>
    </submittedName>
</protein>
<dbReference type="Proteomes" id="UP000054323">
    <property type="component" value="Unassembled WGS sequence"/>
</dbReference>
<reference evidence="1" key="1">
    <citation type="journal article" date="2015" name="MBio">
        <title>Genome-resolved metagenomic analysis reveals roles for candidate phyla and other microbial community members in biogeochemical transformations in oil reservoirs.</title>
        <authorList>
            <person name="Hu P."/>
            <person name="Tom L."/>
            <person name="Singh A."/>
            <person name="Thomas B.C."/>
            <person name="Baker B.J."/>
            <person name="Piceno Y.M."/>
            <person name="Andersen G.L."/>
            <person name="Banfield J.F."/>
        </authorList>
    </citation>
    <scope>NUCLEOTIDE SEQUENCE [LARGE SCALE GENOMIC DNA]</scope>
    <source>
        <strain evidence="1">62_101</strain>
        <strain evidence="2">63_41</strain>
    </source>
</reference>
<evidence type="ECO:0000313" key="4">
    <source>
        <dbReference type="Proteomes" id="UP000054598"/>
    </source>
</evidence>